<feature type="repeat" description="PPR" evidence="2">
    <location>
        <begin position="121"/>
        <end position="155"/>
    </location>
</feature>
<dbReference type="InterPro" id="IPR011990">
    <property type="entry name" value="TPR-like_helical_dom_sf"/>
</dbReference>
<dbReference type="Proteomes" id="UP000824469">
    <property type="component" value="Unassembled WGS sequence"/>
</dbReference>
<reference evidence="3 4" key="1">
    <citation type="journal article" date="2021" name="Nat. Plants">
        <title>The Taxus genome provides insights into paclitaxel biosynthesis.</title>
        <authorList>
            <person name="Xiong X."/>
            <person name="Gou J."/>
            <person name="Liao Q."/>
            <person name="Li Y."/>
            <person name="Zhou Q."/>
            <person name="Bi G."/>
            <person name="Li C."/>
            <person name="Du R."/>
            <person name="Wang X."/>
            <person name="Sun T."/>
            <person name="Guo L."/>
            <person name="Liang H."/>
            <person name="Lu P."/>
            <person name="Wu Y."/>
            <person name="Zhang Z."/>
            <person name="Ro D.K."/>
            <person name="Shang Y."/>
            <person name="Huang S."/>
            <person name="Yan J."/>
        </authorList>
    </citation>
    <scope>NUCLEOTIDE SEQUENCE [LARGE SCALE GENOMIC DNA]</scope>
    <source>
        <strain evidence="3">Ta-2019</strain>
    </source>
</reference>
<feature type="repeat" description="PPR" evidence="2">
    <location>
        <begin position="222"/>
        <end position="256"/>
    </location>
</feature>
<feature type="non-terminal residue" evidence="3">
    <location>
        <position position="1"/>
    </location>
</feature>
<dbReference type="EMBL" id="JAHRHJ020000005">
    <property type="protein sequence ID" value="KAH9316374.1"/>
    <property type="molecule type" value="Genomic_DNA"/>
</dbReference>
<comment type="caution">
    <text evidence="3">The sequence shown here is derived from an EMBL/GenBank/DDBJ whole genome shotgun (WGS) entry which is preliminary data.</text>
</comment>
<evidence type="ECO:0000313" key="3">
    <source>
        <dbReference type="EMBL" id="KAH9316374.1"/>
    </source>
</evidence>
<feature type="non-terminal residue" evidence="3">
    <location>
        <position position="276"/>
    </location>
</feature>
<keyword evidence="4" id="KW-1185">Reference proteome</keyword>
<dbReference type="GO" id="GO:0003723">
    <property type="term" value="F:RNA binding"/>
    <property type="evidence" value="ECO:0007669"/>
    <property type="project" value="InterPro"/>
</dbReference>
<dbReference type="InterPro" id="IPR002885">
    <property type="entry name" value="PPR_rpt"/>
</dbReference>
<evidence type="ECO:0008006" key="5">
    <source>
        <dbReference type="Google" id="ProtNLM"/>
    </source>
</evidence>
<evidence type="ECO:0000256" key="1">
    <source>
        <dbReference type="ARBA" id="ARBA00022737"/>
    </source>
</evidence>
<proteinExistence type="predicted"/>
<dbReference type="Pfam" id="PF01535">
    <property type="entry name" value="PPR"/>
    <property type="match status" value="2"/>
</dbReference>
<keyword evidence="1" id="KW-0677">Repeat</keyword>
<dbReference type="Pfam" id="PF13041">
    <property type="entry name" value="PPR_2"/>
    <property type="match status" value="1"/>
</dbReference>
<dbReference type="FunFam" id="1.25.40.10:FF:000344">
    <property type="entry name" value="Pentatricopeptide repeat-containing protein"/>
    <property type="match status" value="1"/>
</dbReference>
<evidence type="ECO:0000256" key="2">
    <source>
        <dbReference type="PROSITE-ProRule" id="PRU00708"/>
    </source>
</evidence>
<gene>
    <name evidence="3" type="ORF">KI387_025001</name>
</gene>
<protein>
    <recommendedName>
        <fullName evidence="5">Pentatricopeptide repeat-containing protein</fullName>
    </recommendedName>
</protein>
<dbReference type="FunFam" id="1.25.40.10:FF:000031">
    <property type="entry name" value="Pentatricopeptide repeat-containing protein mitochondrial"/>
    <property type="match status" value="1"/>
</dbReference>
<dbReference type="GO" id="GO:0009451">
    <property type="term" value="P:RNA modification"/>
    <property type="evidence" value="ECO:0007669"/>
    <property type="project" value="InterPro"/>
</dbReference>
<organism evidence="3 4">
    <name type="scientific">Taxus chinensis</name>
    <name type="common">Chinese yew</name>
    <name type="synonym">Taxus wallichiana var. chinensis</name>
    <dbReference type="NCBI Taxonomy" id="29808"/>
    <lineage>
        <taxon>Eukaryota</taxon>
        <taxon>Viridiplantae</taxon>
        <taxon>Streptophyta</taxon>
        <taxon>Embryophyta</taxon>
        <taxon>Tracheophyta</taxon>
        <taxon>Spermatophyta</taxon>
        <taxon>Pinopsida</taxon>
        <taxon>Pinidae</taxon>
        <taxon>Conifers II</taxon>
        <taxon>Cupressales</taxon>
        <taxon>Taxaceae</taxon>
        <taxon>Taxus</taxon>
    </lineage>
</organism>
<sequence>LNNNARFQCFNCKYTTPMPFAADLNLNLTAVCREGWLKEVLHILLTIHNLPEDSSAYLQLLQTCIAQNGFSQDKQIHSLVVQWSFAFAPHSYFQNNLINMYAKCGSLVNARTVFDYMTERDVSSWNIIIAAYRRHGFPQEALTPFHQMQRTGLQPDQFTFASILPACAEMRALKQGMGIHQSIMERGFSLDVVVASALVDMYAKCGSIHKAREISDKMPQKTEVSWNGMITAFAQSGFFEKALDTFTQIQLAGVKPVSLTFVSILPVCAKMGALEH</sequence>
<dbReference type="PANTHER" id="PTHR24015">
    <property type="entry name" value="OS07G0578800 PROTEIN-RELATED"/>
    <property type="match status" value="1"/>
</dbReference>
<dbReference type="AlphaFoldDB" id="A0AA38G466"/>
<dbReference type="PROSITE" id="PS51375">
    <property type="entry name" value="PPR"/>
    <property type="match status" value="2"/>
</dbReference>
<name>A0AA38G466_TAXCH</name>
<dbReference type="InterPro" id="IPR046960">
    <property type="entry name" value="PPR_At4g14850-like_plant"/>
</dbReference>
<dbReference type="OMA" id="MIISAYT"/>
<dbReference type="NCBIfam" id="TIGR00756">
    <property type="entry name" value="PPR"/>
    <property type="match status" value="2"/>
</dbReference>
<dbReference type="PANTHER" id="PTHR24015:SF548">
    <property type="entry name" value="OS08G0340900 PROTEIN"/>
    <property type="match status" value="1"/>
</dbReference>
<accession>A0AA38G466</accession>
<evidence type="ECO:0000313" key="4">
    <source>
        <dbReference type="Proteomes" id="UP000824469"/>
    </source>
</evidence>
<dbReference type="Gene3D" id="1.25.40.10">
    <property type="entry name" value="Tetratricopeptide repeat domain"/>
    <property type="match status" value="2"/>
</dbReference>